<dbReference type="EMBL" id="JAAJBT010000002">
    <property type="protein sequence ID" value="NHM01121.1"/>
    <property type="molecule type" value="Genomic_DNA"/>
</dbReference>
<comment type="caution">
    <text evidence="2">The sequence shown here is derived from an EMBL/GenBank/DDBJ whole genome shotgun (WGS) entry which is preliminary data.</text>
</comment>
<proteinExistence type="predicted"/>
<sequence>MFITKLIGKYFPISFARSGDDLQVYKLLNSASPGVYLDIGSWHPIKASNTYFFYLRNWKGICIDPNPELTSLFKKYRPKDIFINAGIGPSDSNLNYYMFQNSSMNTFSDAFIHANQLQDKIKKTIKVPLLSIKEILDERLQPHDRLDFFDIDVEGLDLQVLQTNDWEKYRPKVILIESDLSLKDDIISELTSYLESKNYKFIGKTIISNDLGNLIFIPN</sequence>
<keyword evidence="2" id="KW-0489">Methyltransferase</keyword>
<dbReference type="RefSeq" id="WP_166076179.1">
    <property type="nucleotide sequence ID" value="NZ_JAAJBT010000002.1"/>
</dbReference>
<dbReference type="PANTHER" id="PTHR34009:SF2">
    <property type="entry name" value="PROTEIN STAR"/>
    <property type="match status" value="1"/>
</dbReference>
<evidence type="ECO:0000313" key="3">
    <source>
        <dbReference type="Proteomes" id="UP000800984"/>
    </source>
</evidence>
<reference evidence="2 3" key="1">
    <citation type="submission" date="2020-02" db="EMBL/GenBank/DDBJ databases">
        <authorList>
            <person name="Chen W.-M."/>
        </authorList>
    </citation>
    <scope>NUCLEOTIDE SEQUENCE [LARGE SCALE GENOMIC DNA]</scope>
    <source>
        <strain evidence="2 3">KDG-16</strain>
    </source>
</reference>
<organism evidence="2 3">
    <name type="scientific">Flavobacterium difficile</name>
    <dbReference type="NCBI Taxonomy" id="2709659"/>
    <lineage>
        <taxon>Bacteria</taxon>
        <taxon>Pseudomonadati</taxon>
        <taxon>Bacteroidota</taxon>
        <taxon>Flavobacteriia</taxon>
        <taxon>Flavobacteriales</taxon>
        <taxon>Flavobacteriaceae</taxon>
        <taxon>Flavobacterium</taxon>
    </lineage>
</organism>
<dbReference type="Proteomes" id="UP000800984">
    <property type="component" value="Unassembled WGS sequence"/>
</dbReference>
<keyword evidence="3" id="KW-1185">Reference proteome</keyword>
<feature type="domain" description="Methyltransferase FkbM" evidence="1">
    <location>
        <begin position="39"/>
        <end position="201"/>
    </location>
</feature>
<dbReference type="PANTHER" id="PTHR34009">
    <property type="entry name" value="PROTEIN STAR"/>
    <property type="match status" value="1"/>
</dbReference>
<dbReference type="InterPro" id="IPR053202">
    <property type="entry name" value="EGF_Rcpt_Signaling_Reg"/>
</dbReference>
<dbReference type="NCBIfam" id="TIGR01444">
    <property type="entry name" value="fkbM_fam"/>
    <property type="match status" value="1"/>
</dbReference>
<gene>
    <name evidence="2" type="ORF">G4D72_03240</name>
</gene>
<evidence type="ECO:0000313" key="2">
    <source>
        <dbReference type="EMBL" id="NHM01121.1"/>
    </source>
</evidence>
<evidence type="ECO:0000259" key="1">
    <source>
        <dbReference type="Pfam" id="PF05050"/>
    </source>
</evidence>
<dbReference type="SUPFAM" id="SSF53335">
    <property type="entry name" value="S-adenosyl-L-methionine-dependent methyltransferases"/>
    <property type="match status" value="1"/>
</dbReference>
<dbReference type="Pfam" id="PF05050">
    <property type="entry name" value="Methyltransf_21"/>
    <property type="match status" value="1"/>
</dbReference>
<name>A0ABX0I2Z8_9FLAO</name>
<dbReference type="InterPro" id="IPR006342">
    <property type="entry name" value="FkbM_mtfrase"/>
</dbReference>
<dbReference type="InterPro" id="IPR029063">
    <property type="entry name" value="SAM-dependent_MTases_sf"/>
</dbReference>
<dbReference type="GO" id="GO:0032259">
    <property type="term" value="P:methylation"/>
    <property type="evidence" value="ECO:0007669"/>
    <property type="project" value="UniProtKB-KW"/>
</dbReference>
<dbReference type="Gene3D" id="3.40.50.150">
    <property type="entry name" value="Vaccinia Virus protein VP39"/>
    <property type="match status" value="1"/>
</dbReference>
<dbReference type="GO" id="GO:0008168">
    <property type="term" value="F:methyltransferase activity"/>
    <property type="evidence" value="ECO:0007669"/>
    <property type="project" value="UniProtKB-KW"/>
</dbReference>
<keyword evidence="2" id="KW-0808">Transferase</keyword>
<accession>A0ABX0I2Z8</accession>
<protein>
    <submittedName>
        <fullName evidence="2">FkbM family methyltransferase</fullName>
    </submittedName>
</protein>